<organism evidence="1 2">
    <name type="scientific">Pseudomonas chlororaphis</name>
    <dbReference type="NCBI Taxonomy" id="587753"/>
    <lineage>
        <taxon>Bacteria</taxon>
        <taxon>Pseudomonadati</taxon>
        <taxon>Pseudomonadota</taxon>
        <taxon>Gammaproteobacteria</taxon>
        <taxon>Pseudomonadales</taxon>
        <taxon>Pseudomonadaceae</taxon>
        <taxon>Pseudomonas</taxon>
    </lineage>
</organism>
<accession>A0A3G7TH87</accession>
<dbReference type="Proteomes" id="UP000268048">
    <property type="component" value="Chromosome"/>
</dbReference>
<dbReference type="AlphaFoldDB" id="A0A3G7TH87"/>
<proteinExistence type="predicted"/>
<sequence length="50" mass="6123">MRQRTRHPGRHRRLRGEEIMNEALENFRAKCAMRAAQPRRLFDYNLKKRG</sequence>
<reference evidence="1 2" key="1">
    <citation type="submission" date="2018-03" db="EMBL/GenBank/DDBJ databases">
        <title>Diversity of phytobeneficial traits revealed by whole-genome analysis of worldwide-isolated phenazine-producing Pseudomonas spp.</title>
        <authorList>
            <person name="Biessy A."/>
            <person name="Novinscak A."/>
            <person name="Blom J."/>
            <person name="Leger G."/>
            <person name="Thomashow L.S."/>
            <person name="Cazorla F.M."/>
            <person name="Josic D."/>
            <person name="Filion M."/>
        </authorList>
    </citation>
    <scope>NUCLEOTIDE SEQUENCE [LARGE SCALE GENOMIC DNA]</scope>
    <source>
        <strain evidence="1 2">B25</strain>
    </source>
</reference>
<protein>
    <submittedName>
        <fullName evidence="1">Uncharacterized protein</fullName>
    </submittedName>
</protein>
<dbReference type="EMBL" id="CP027753">
    <property type="protein sequence ID" value="AZE46473.1"/>
    <property type="molecule type" value="Genomic_DNA"/>
</dbReference>
<name>A0A3G7TH87_9PSED</name>
<gene>
    <name evidence="1" type="ORF">C4K04_0778</name>
</gene>
<evidence type="ECO:0000313" key="1">
    <source>
        <dbReference type="EMBL" id="AZE46473.1"/>
    </source>
</evidence>
<evidence type="ECO:0000313" key="2">
    <source>
        <dbReference type="Proteomes" id="UP000268048"/>
    </source>
</evidence>